<protein>
    <recommendedName>
        <fullName evidence="8">WD40 domain-containing protein</fullName>
    </recommendedName>
</protein>
<feature type="repeat" description="WD" evidence="4">
    <location>
        <begin position="186"/>
        <end position="227"/>
    </location>
</feature>
<feature type="repeat" description="WD" evidence="4">
    <location>
        <begin position="539"/>
        <end position="580"/>
    </location>
</feature>
<reference evidence="6" key="1">
    <citation type="submission" date="2023-10" db="EMBL/GenBank/DDBJ databases">
        <title>Genome assembly of Pristionchus species.</title>
        <authorList>
            <person name="Yoshida K."/>
            <person name="Sommer R.J."/>
        </authorList>
    </citation>
    <scope>NUCLEOTIDE SEQUENCE</scope>
    <source>
        <strain evidence="6">RS0144</strain>
    </source>
</reference>
<evidence type="ECO:0000256" key="5">
    <source>
        <dbReference type="SAM" id="MobiDB-lite"/>
    </source>
</evidence>
<sequence>GEASLVSMINPPLPRTERGRPSKIHISPQDDLLAYPSAKVLILLRISDLSVVHRFSHHRFDTSAVRFSANGEFVASGDVGGEVFVFETIAPFEMKYKYNIGGEIADIAWSPDGTKIGVVGDGRPVYFDLKTGSSGADLTCHSRRIESIAVHPNEKQMLILLASHDSRVSVFEKPKGGYRPKYSQLLTAHCKEVYSVSFNDDGSIFASGGADGRLVVYDTATKTKIAERQHHRSITSTVFMSLPSLEEGDTVEESKRRKEILVYASTDGTINALRCGYSMDRSGQWEEVVEEWVVKEDGLQRLALAASSSTGCIFAVNSNGRLDKMRASDGSIITSLNGHKGYLKAIDISDGITVTGDNAGRLCIDNGKGVKSFGDEKSMAIRGVSILTKEGVVLCIRVNNQMELISLCDGSLISSSPLPSEPRSVSKGRDTVAILCHKHILIFDRKTREIITEDTLSIDPVAVSMLPDGTELAIGDSTGAVTVYLITGSTLIVSRVLKQKEAVSAMEYSRDGVYLAVADGSRYVNVYRREDWSQMVDDWRQHNASIKSIGWSPDGKTLATGSVDRSIIVWRLPEGKNKLDSIVEKTGHIPEALIWASSSEVITVGEDGCRINWRFQ</sequence>
<dbReference type="PROSITE" id="PS50082">
    <property type="entry name" value="WD_REPEATS_2"/>
    <property type="match status" value="2"/>
</dbReference>
<proteinExistence type="inferred from homology"/>
<dbReference type="InterPro" id="IPR001680">
    <property type="entry name" value="WD40_rpt"/>
</dbReference>
<feature type="region of interest" description="Disordered" evidence="5">
    <location>
        <begin position="1"/>
        <end position="22"/>
    </location>
</feature>
<keyword evidence="2" id="KW-0677">Repeat</keyword>
<dbReference type="PROSITE" id="PS50294">
    <property type="entry name" value="WD_REPEATS_REGION"/>
    <property type="match status" value="2"/>
</dbReference>
<dbReference type="GO" id="GO:0030042">
    <property type="term" value="P:actin filament depolymerization"/>
    <property type="evidence" value="ECO:0007669"/>
    <property type="project" value="TreeGrafter"/>
</dbReference>
<name>A0AAV5UD55_9BILA</name>
<evidence type="ECO:0000256" key="4">
    <source>
        <dbReference type="PROSITE-ProRule" id="PRU00221"/>
    </source>
</evidence>
<evidence type="ECO:0000256" key="1">
    <source>
        <dbReference type="ARBA" id="ARBA00022574"/>
    </source>
</evidence>
<evidence type="ECO:0000313" key="7">
    <source>
        <dbReference type="Proteomes" id="UP001432027"/>
    </source>
</evidence>
<dbReference type="GO" id="GO:0040011">
    <property type="term" value="P:locomotion"/>
    <property type="evidence" value="ECO:0007669"/>
    <property type="project" value="TreeGrafter"/>
</dbReference>
<gene>
    <name evidence="6" type="ORF">PENTCL1PPCAC_27054</name>
</gene>
<dbReference type="InterPro" id="IPR036322">
    <property type="entry name" value="WD40_repeat_dom_sf"/>
</dbReference>
<dbReference type="PANTHER" id="PTHR19856">
    <property type="entry name" value="WD-REPEATCONTAINING PROTEIN WDR1"/>
    <property type="match status" value="1"/>
</dbReference>
<keyword evidence="1 4" id="KW-0853">WD repeat</keyword>
<dbReference type="Pfam" id="PF00400">
    <property type="entry name" value="WD40"/>
    <property type="match status" value="3"/>
</dbReference>
<feature type="non-terminal residue" evidence="6">
    <location>
        <position position="1"/>
    </location>
</feature>
<dbReference type="GO" id="GO:0045214">
    <property type="term" value="P:sarcomere organization"/>
    <property type="evidence" value="ECO:0007669"/>
    <property type="project" value="TreeGrafter"/>
</dbReference>
<dbReference type="SUPFAM" id="SSF50978">
    <property type="entry name" value="WD40 repeat-like"/>
    <property type="match status" value="2"/>
</dbReference>
<evidence type="ECO:0000256" key="2">
    <source>
        <dbReference type="ARBA" id="ARBA00022737"/>
    </source>
</evidence>
<dbReference type="EMBL" id="BTSX01000006">
    <property type="protein sequence ID" value="GMT04880.1"/>
    <property type="molecule type" value="Genomic_DNA"/>
</dbReference>
<keyword evidence="7" id="KW-1185">Reference proteome</keyword>
<dbReference type="AlphaFoldDB" id="A0AAV5UD55"/>
<dbReference type="SMART" id="SM00320">
    <property type="entry name" value="WD40"/>
    <property type="match status" value="7"/>
</dbReference>
<evidence type="ECO:0000256" key="3">
    <source>
        <dbReference type="ARBA" id="ARBA00038366"/>
    </source>
</evidence>
<organism evidence="6 7">
    <name type="scientific">Pristionchus entomophagus</name>
    <dbReference type="NCBI Taxonomy" id="358040"/>
    <lineage>
        <taxon>Eukaryota</taxon>
        <taxon>Metazoa</taxon>
        <taxon>Ecdysozoa</taxon>
        <taxon>Nematoda</taxon>
        <taxon>Chromadorea</taxon>
        <taxon>Rhabditida</taxon>
        <taxon>Rhabditina</taxon>
        <taxon>Diplogasteromorpha</taxon>
        <taxon>Diplogasteroidea</taxon>
        <taxon>Neodiplogasteridae</taxon>
        <taxon>Pristionchus</taxon>
    </lineage>
</organism>
<dbReference type="InterPro" id="IPR015943">
    <property type="entry name" value="WD40/YVTN_repeat-like_dom_sf"/>
</dbReference>
<dbReference type="Gene3D" id="2.130.10.10">
    <property type="entry name" value="YVTN repeat-like/Quinoprotein amine dehydrogenase"/>
    <property type="match status" value="2"/>
</dbReference>
<comment type="similarity">
    <text evidence="3">Belongs to the WD repeat AIP1 family.</text>
</comment>
<dbReference type="PANTHER" id="PTHR19856:SF0">
    <property type="entry name" value="WD REPEAT-CONTAINING PROTEIN 1"/>
    <property type="match status" value="1"/>
</dbReference>
<dbReference type="GO" id="GO:0030864">
    <property type="term" value="C:cortical actin cytoskeleton"/>
    <property type="evidence" value="ECO:0007669"/>
    <property type="project" value="TreeGrafter"/>
</dbReference>
<dbReference type="GO" id="GO:0051015">
    <property type="term" value="F:actin filament binding"/>
    <property type="evidence" value="ECO:0007669"/>
    <property type="project" value="TreeGrafter"/>
</dbReference>
<accession>A0AAV5UD55</accession>
<dbReference type="Proteomes" id="UP001432027">
    <property type="component" value="Unassembled WGS sequence"/>
</dbReference>
<evidence type="ECO:0008006" key="8">
    <source>
        <dbReference type="Google" id="ProtNLM"/>
    </source>
</evidence>
<evidence type="ECO:0000313" key="6">
    <source>
        <dbReference type="EMBL" id="GMT04880.1"/>
    </source>
</evidence>
<comment type="caution">
    <text evidence="6">The sequence shown here is derived from an EMBL/GenBank/DDBJ whole genome shotgun (WGS) entry which is preliminary data.</text>
</comment>